<reference evidence="1" key="1">
    <citation type="journal article" date="2013" name="Genetics">
        <title>The draft genome and transcriptome of Panagrellus redivivus are shaped by the harsh demands of a free-living lifestyle.</title>
        <authorList>
            <person name="Srinivasan J."/>
            <person name="Dillman A.R."/>
            <person name="Macchietto M.G."/>
            <person name="Heikkinen L."/>
            <person name="Lakso M."/>
            <person name="Fracchia K.M."/>
            <person name="Antoshechkin I."/>
            <person name="Mortazavi A."/>
            <person name="Wong G."/>
            <person name="Sternberg P.W."/>
        </authorList>
    </citation>
    <scope>NUCLEOTIDE SEQUENCE [LARGE SCALE GENOMIC DNA]</scope>
    <source>
        <strain evidence="1">MT8872</strain>
    </source>
</reference>
<accession>A0A7E4W8H7</accession>
<dbReference type="AlphaFoldDB" id="A0A7E4W8H7"/>
<dbReference type="Proteomes" id="UP000492821">
    <property type="component" value="Unassembled WGS sequence"/>
</dbReference>
<keyword evidence="1" id="KW-1185">Reference proteome</keyword>
<reference evidence="2" key="2">
    <citation type="submission" date="2020-10" db="UniProtKB">
        <authorList>
            <consortium name="WormBaseParasite"/>
        </authorList>
    </citation>
    <scope>IDENTIFICATION</scope>
</reference>
<sequence>MRHPQRQRLLRRRSLDLDAFLIFTVDRTKKRLNVKVKHGRSISFSICNIVVKGRFYYSLGFTLQRCHPLRRDLWGESIRHVYLSRPIAIARLADVHSNIRQMTAALSKASLHPLISCPFYDVSQKIDEALMNRVAI</sequence>
<proteinExistence type="predicted"/>
<evidence type="ECO:0000313" key="1">
    <source>
        <dbReference type="Proteomes" id="UP000492821"/>
    </source>
</evidence>
<evidence type="ECO:0000313" key="2">
    <source>
        <dbReference type="WBParaSite" id="Pan_g8359.t1"/>
    </source>
</evidence>
<protein>
    <submittedName>
        <fullName evidence="2">Uncharacterized protein</fullName>
    </submittedName>
</protein>
<organism evidence="1 2">
    <name type="scientific">Panagrellus redivivus</name>
    <name type="common">Microworm</name>
    <dbReference type="NCBI Taxonomy" id="6233"/>
    <lineage>
        <taxon>Eukaryota</taxon>
        <taxon>Metazoa</taxon>
        <taxon>Ecdysozoa</taxon>
        <taxon>Nematoda</taxon>
        <taxon>Chromadorea</taxon>
        <taxon>Rhabditida</taxon>
        <taxon>Tylenchina</taxon>
        <taxon>Panagrolaimomorpha</taxon>
        <taxon>Panagrolaimoidea</taxon>
        <taxon>Panagrolaimidae</taxon>
        <taxon>Panagrellus</taxon>
    </lineage>
</organism>
<name>A0A7E4W8H7_PANRE</name>
<dbReference type="WBParaSite" id="Pan_g8359.t1">
    <property type="protein sequence ID" value="Pan_g8359.t1"/>
    <property type="gene ID" value="Pan_g8359"/>
</dbReference>